<organism evidence="2 3">
    <name type="scientific">Vespula vulgaris</name>
    <name type="common">Yellow jacket</name>
    <name type="synonym">Wasp</name>
    <dbReference type="NCBI Taxonomy" id="7454"/>
    <lineage>
        <taxon>Eukaryota</taxon>
        <taxon>Metazoa</taxon>
        <taxon>Ecdysozoa</taxon>
        <taxon>Arthropoda</taxon>
        <taxon>Hexapoda</taxon>
        <taxon>Insecta</taxon>
        <taxon>Pterygota</taxon>
        <taxon>Neoptera</taxon>
        <taxon>Endopterygota</taxon>
        <taxon>Hymenoptera</taxon>
        <taxon>Apocrita</taxon>
        <taxon>Aculeata</taxon>
        <taxon>Vespoidea</taxon>
        <taxon>Vespidae</taxon>
        <taxon>Vespinae</taxon>
        <taxon>Vespula</taxon>
    </lineage>
</organism>
<feature type="compositionally biased region" description="Basic and acidic residues" evidence="1">
    <location>
        <begin position="70"/>
        <end position="86"/>
    </location>
</feature>
<keyword evidence="3" id="KW-1185">Reference proteome</keyword>
<feature type="region of interest" description="Disordered" evidence="1">
    <location>
        <begin position="62"/>
        <end position="86"/>
    </location>
</feature>
<dbReference type="Proteomes" id="UP000614350">
    <property type="component" value="Unassembled WGS sequence"/>
</dbReference>
<evidence type="ECO:0000313" key="3">
    <source>
        <dbReference type="Proteomes" id="UP000614350"/>
    </source>
</evidence>
<dbReference type="AlphaFoldDB" id="A0A834K9K1"/>
<gene>
    <name evidence="2" type="ORF">HZH66_004697</name>
</gene>
<accession>A0A834K9K1</accession>
<dbReference type="EMBL" id="JACSEA010000004">
    <property type="protein sequence ID" value="KAF7402430.1"/>
    <property type="molecule type" value="Genomic_DNA"/>
</dbReference>
<comment type="caution">
    <text evidence="2">The sequence shown here is derived from an EMBL/GenBank/DDBJ whole genome shotgun (WGS) entry which is preliminary data.</text>
</comment>
<evidence type="ECO:0000313" key="2">
    <source>
        <dbReference type="EMBL" id="KAF7402430.1"/>
    </source>
</evidence>
<reference evidence="2" key="1">
    <citation type="journal article" date="2020" name="G3 (Bethesda)">
        <title>High-Quality Assemblies for Three Invasive Social Wasps from the &lt;i&gt;Vespula&lt;/i&gt; Genus.</title>
        <authorList>
            <person name="Harrop T.W.R."/>
            <person name="Guhlin J."/>
            <person name="McLaughlin G.M."/>
            <person name="Permina E."/>
            <person name="Stockwell P."/>
            <person name="Gilligan J."/>
            <person name="Le Lec M.F."/>
            <person name="Gruber M.A.M."/>
            <person name="Quinn O."/>
            <person name="Lovegrove M."/>
            <person name="Duncan E.J."/>
            <person name="Remnant E.J."/>
            <person name="Van Eeckhoven J."/>
            <person name="Graham B."/>
            <person name="Knapp R.A."/>
            <person name="Langford K.W."/>
            <person name="Kronenberg Z."/>
            <person name="Press M.O."/>
            <person name="Eacker S.M."/>
            <person name="Wilson-Rankin E.E."/>
            <person name="Purcell J."/>
            <person name="Lester P.J."/>
            <person name="Dearden P.K."/>
        </authorList>
    </citation>
    <scope>NUCLEOTIDE SEQUENCE</scope>
    <source>
        <strain evidence="2">Marl-1</strain>
    </source>
</reference>
<sequence>MSGLLTRRISIVRAVRISPLFRLTRTEGFSRQVKMRLTTQQKKTTGYQCSMIRVTMADQCEDSTSENQDNGDHLKRCRDPETYISC</sequence>
<proteinExistence type="predicted"/>
<evidence type="ECO:0000256" key="1">
    <source>
        <dbReference type="SAM" id="MobiDB-lite"/>
    </source>
</evidence>
<protein>
    <submittedName>
        <fullName evidence="2">Uncharacterized protein</fullName>
    </submittedName>
</protein>
<name>A0A834K9K1_VESVU</name>